<sequence>MQNKPNLKLSLIIGILLAVTGIIGQPLVVQANQVVAQNASEITDQTPMTAVVPDQTFQQILAERLDKPVEAVTVGDLATISYLEIPIWGGKIKQLPQNFEGIQYLNHLNRLNIAAALASDGAPDDIDLSKIADIPSLQNLEISGIFVPSERMPDFSKLTNLDTLALYQLITAAPGYEYQKIDNQIFEKMMGLPNLTSLTIEGTNIDSIAALPAIKASSPLTKLDLSENKISDFSPLGTMNLQGMDIDISLQKWGSRYYEIPRSSLHYDQQTHLLTIPADQLRGIGTLFNGEKSWMGKLAYDLGSLDISGELKETDDGWQTDQPLTQSQFSQLSSLSVRFNGNLDLPTPPGVNSFQQGNNIFANYITIEPDAGQPVTVYYRDENGDDLAPAETLTGSVGQNYQTTAKEFPDYQLKKVAGNTTGQFSEQPQTVTYVYTKQQADQGTVTVKYQDAHGQDLLPPLTLTGQVGTDYQTTACEIPNYKLRTVQGSQLGKFTSDEQTIIYQYEQLASDPFKPEPTPTPTDEPGNQKPGLLQVPESLLETIDNSLTEVSTKKHPQQTRAPRRTKHWWRLPQTGAAPVTIVVGLVGIVMLVGVTGLWWRNRK</sequence>
<dbReference type="PROSITE" id="PS51450">
    <property type="entry name" value="LRR"/>
    <property type="match status" value="1"/>
</dbReference>
<evidence type="ECO:0000313" key="6">
    <source>
        <dbReference type="Proteomes" id="UP000051586"/>
    </source>
</evidence>
<name>A0A0R2CJB2_9LACO</name>
<evidence type="ECO:0000259" key="4">
    <source>
        <dbReference type="Pfam" id="PF06458"/>
    </source>
</evidence>
<proteinExistence type="predicted"/>
<protein>
    <recommendedName>
        <fullName evidence="4">MucBP domain-containing protein</fullName>
    </recommendedName>
</protein>
<evidence type="ECO:0000313" key="5">
    <source>
        <dbReference type="EMBL" id="KRM91202.1"/>
    </source>
</evidence>
<dbReference type="EMBL" id="AYZI01000007">
    <property type="protein sequence ID" value="KRM91202.1"/>
    <property type="molecule type" value="Genomic_DNA"/>
</dbReference>
<dbReference type="RefSeq" id="WP_009166676.1">
    <property type="nucleotide sequence ID" value="NZ_AYZI01000007.1"/>
</dbReference>
<reference evidence="5 6" key="1">
    <citation type="journal article" date="2015" name="Genome Announc.">
        <title>Expanding the biotechnology potential of lactobacilli through comparative genomics of 213 strains and associated genera.</title>
        <authorList>
            <person name="Sun Z."/>
            <person name="Harris H.M."/>
            <person name="McCann A."/>
            <person name="Guo C."/>
            <person name="Argimon S."/>
            <person name="Zhang W."/>
            <person name="Yang X."/>
            <person name="Jeffery I.B."/>
            <person name="Cooney J.C."/>
            <person name="Kagawa T.F."/>
            <person name="Liu W."/>
            <person name="Song Y."/>
            <person name="Salvetti E."/>
            <person name="Wrobel A."/>
            <person name="Rasinkangas P."/>
            <person name="Parkhill J."/>
            <person name="Rea M.C."/>
            <person name="O'Sullivan O."/>
            <person name="Ritari J."/>
            <person name="Douillard F.P."/>
            <person name="Paul Ross R."/>
            <person name="Yang R."/>
            <person name="Briner A.E."/>
            <person name="Felis G.E."/>
            <person name="de Vos W.M."/>
            <person name="Barrangou R."/>
            <person name="Klaenhammer T.R."/>
            <person name="Caufield P.W."/>
            <person name="Cui Y."/>
            <person name="Zhang H."/>
            <person name="O'Toole P.W."/>
        </authorList>
    </citation>
    <scope>NUCLEOTIDE SEQUENCE [LARGE SCALE GENOMIC DNA]</scope>
    <source>
        <strain evidence="5 6">DSM 22689</strain>
    </source>
</reference>
<keyword evidence="3" id="KW-0812">Transmembrane</keyword>
<dbReference type="InterPro" id="IPR001611">
    <property type="entry name" value="Leu-rich_rpt"/>
</dbReference>
<feature type="domain" description="MucBP" evidence="4">
    <location>
        <begin position="374"/>
        <end position="436"/>
    </location>
</feature>
<feature type="domain" description="MucBP" evidence="4">
    <location>
        <begin position="444"/>
        <end position="506"/>
    </location>
</feature>
<dbReference type="Gene3D" id="3.10.20.320">
    <property type="entry name" value="Putative peptidoglycan bound protein (lpxtg motif)"/>
    <property type="match status" value="2"/>
</dbReference>
<dbReference type="SUPFAM" id="SSF52047">
    <property type="entry name" value="RNI-like"/>
    <property type="match status" value="1"/>
</dbReference>
<evidence type="ECO:0000256" key="3">
    <source>
        <dbReference type="SAM" id="Phobius"/>
    </source>
</evidence>
<gene>
    <name evidence="5" type="ORF">FC87_GL001131</name>
</gene>
<dbReference type="InterPro" id="IPR032675">
    <property type="entry name" value="LRR_dom_sf"/>
</dbReference>
<keyword evidence="3" id="KW-0472">Membrane</keyword>
<organism evidence="5 6">
    <name type="scientific">Fructilactobacillus florum DSM 22689 = JCM 16035</name>
    <dbReference type="NCBI Taxonomy" id="1423745"/>
    <lineage>
        <taxon>Bacteria</taxon>
        <taxon>Bacillati</taxon>
        <taxon>Bacillota</taxon>
        <taxon>Bacilli</taxon>
        <taxon>Lactobacillales</taxon>
        <taxon>Lactobacillaceae</taxon>
        <taxon>Fructilactobacillus</taxon>
    </lineage>
</organism>
<dbReference type="STRING" id="1423745.GCA_001311215_00876"/>
<dbReference type="AlphaFoldDB" id="A0A0R2CJB2"/>
<keyword evidence="3" id="KW-1133">Transmembrane helix</keyword>
<dbReference type="PATRIC" id="fig|1423745.4.peg.1196"/>
<feature type="region of interest" description="Disordered" evidence="2">
    <location>
        <begin position="509"/>
        <end position="532"/>
    </location>
</feature>
<dbReference type="InterPro" id="IPR009459">
    <property type="entry name" value="MucBP_dom"/>
</dbReference>
<evidence type="ECO:0000256" key="1">
    <source>
        <dbReference type="ARBA" id="ARBA00022737"/>
    </source>
</evidence>
<dbReference type="Proteomes" id="UP000051586">
    <property type="component" value="Unassembled WGS sequence"/>
</dbReference>
<dbReference type="Pfam" id="PF06458">
    <property type="entry name" value="MucBP"/>
    <property type="match status" value="2"/>
</dbReference>
<accession>A0A0R2CJB2</accession>
<dbReference type="Gene3D" id="3.80.10.10">
    <property type="entry name" value="Ribonuclease Inhibitor"/>
    <property type="match status" value="1"/>
</dbReference>
<feature type="transmembrane region" description="Helical" evidence="3">
    <location>
        <begin position="576"/>
        <end position="599"/>
    </location>
</feature>
<evidence type="ECO:0000256" key="2">
    <source>
        <dbReference type="SAM" id="MobiDB-lite"/>
    </source>
</evidence>
<comment type="caution">
    <text evidence="5">The sequence shown here is derived from an EMBL/GenBank/DDBJ whole genome shotgun (WGS) entry which is preliminary data.</text>
</comment>
<keyword evidence="1" id="KW-0677">Repeat</keyword>